<reference evidence="2" key="1">
    <citation type="journal article" date="2019" name="Int. J. Syst. Evol. Microbiol.">
        <title>The Global Catalogue of Microorganisms (GCM) 10K type strain sequencing project: providing services to taxonomists for standard genome sequencing and annotation.</title>
        <authorList>
            <consortium name="The Broad Institute Genomics Platform"/>
            <consortium name="The Broad Institute Genome Sequencing Center for Infectious Disease"/>
            <person name="Wu L."/>
            <person name="Ma J."/>
        </authorList>
    </citation>
    <scope>NUCLEOTIDE SEQUENCE [LARGE SCALE GENOMIC DNA]</scope>
    <source>
        <strain evidence="2">JCM 16904</strain>
    </source>
</reference>
<dbReference type="Proteomes" id="UP001500902">
    <property type="component" value="Unassembled WGS sequence"/>
</dbReference>
<evidence type="ECO:0000313" key="2">
    <source>
        <dbReference type="Proteomes" id="UP001500902"/>
    </source>
</evidence>
<organism evidence="1 2">
    <name type="scientific">Nonomuraea antimicrobica</name>
    <dbReference type="NCBI Taxonomy" id="561173"/>
    <lineage>
        <taxon>Bacteria</taxon>
        <taxon>Bacillati</taxon>
        <taxon>Actinomycetota</taxon>
        <taxon>Actinomycetes</taxon>
        <taxon>Streptosporangiales</taxon>
        <taxon>Streptosporangiaceae</taxon>
        <taxon>Nonomuraea</taxon>
    </lineage>
</organism>
<comment type="caution">
    <text evidence="1">The sequence shown here is derived from an EMBL/GenBank/DDBJ whole genome shotgun (WGS) entry which is preliminary data.</text>
</comment>
<dbReference type="Gene3D" id="1.10.357.10">
    <property type="entry name" value="Tetracycline Repressor, domain 2"/>
    <property type="match status" value="1"/>
</dbReference>
<keyword evidence="2" id="KW-1185">Reference proteome</keyword>
<protein>
    <submittedName>
        <fullName evidence="1">Uncharacterized protein</fullName>
    </submittedName>
</protein>
<sequence length="122" mass="13336">MSSRAVPGHDGLRSSLYNAFTGKHELFERVLARYIETTTGNQLRILEDERQPAVDRVRALLTAITDQESASFQNGHGRGRLTVNTTMELAARDPETAAVAWGPSRRLVTIRSASPARGESGS</sequence>
<dbReference type="EMBL" id="BAAAZP010000224">
    <property type="protein sequence ID" value="GAA3714290.1"/>
    <property type="molecule type" value="Genomic_DNA"/>
</dbReference>
<proteinExistence type="predicted"/>
<accession>A0ABP7E9W8</accession>
<name>A0ABP7E9W8_9ACTN</name>
<gene>
    <name evidence="1" type="ORF">GCM10022224_094910</name>
</gene>
<evidence type="ECO:0000313" key="1">
    <source>
        <dbReference type="EMBL" id="GAA3714290.1"/>
    </source>
</evidence>